<dbReference type="AlphaFoldDB" id="A0A5B7JCX9"/>
<keyword evidence="2" id="KW-1185">Reference proteome</keyword>
<evidence type="ECO:0000313" key="2">
    <source>
        <dbReference type="Proteomes" id="UP000324222"/>
    </source>
</evidence>
<evidence type="ECO:0000313" key="1">
    <source>
        <dbReference type="EMBL" id="MPC90224.1"/>
    </source>
</evidence>
<accession>A0A5B7JCX9</accession>
<gene>
    <name evidence="1" type="ORF">E2C01_085198</name>
</gene>
<reference evidence="1 2" key="1">
    <citation type="submission" date="2019-05" db="EMBL/GenBank/DDBJ databases">
        <title>Another draft genome of Portunus trituberculatus and its Hox gene families provides insights of decapod evolution.</title>
        <authorList>
            <person name="Jeong J.-H."/>
            <person name="Song I."/>
            <person name="Kim S."/>
            <person name="Choi T."/>
            <person name="Kim D."/>
            <person name="Ryu S."/>
            <person name="Kim W."/>
        </authorList>
    </citation>
    <scope>NUCLEOTIDE SEQUENCE [LARGE SCALE GENOMIC DNA]</scope>
    <source>
        <tissue evidence="1">Muscle</tissue>
    </source>
</reference>
<organism evidence="1 2">
    <name type="scientific">Portunus trituberculatus</name>
    <name type="common">Swimming crab</name>
    <name type="synonym">Neptunus trituberculatus</name>
    <dbReference type="NCBI Taxonomy" id="210409"/>
    <lineage>
        <taxon>Eukaryota</taxon>
        <taxon>Metazoa</taxon>
        <taxon>Ecdysozoa</taxon>
        <taxon>Arthropoda</taxon>
        <taxon>Crustacea</taxon>
        <taxon>Multicrustacea</taxon>
        <taxon>Malacostraca</taxon>
        <taxon>Eumalacostraca</taxon>
        <taxon>Eucarida</taxon>
        <taxon>Decapoda</taxon>
        <taxon>Pleocyemata</taxon>
        <taxon>Brachyura</taxon>
        <taxon>Eubrachyura</taxon>
        <taxon>Portunoidea</taxon>
        <taxon>Portunidae</taxon>
        <taxon>Portuninae</taxon>
        <taxon>Portunus</taxon>
    </lineage>
</organism>
<dbReference type="EMBL" id="VSRR010083674">
    <property type="protein sequence ID" value="MPC90224.1"/>
    <property type="molecule type" value="Genomic_DNA"/>
</dbReference>
<sequence>MLQAGLKISKMIVLGDVATGKTCLVNRWG</sequence>
<comment type="caution">
    <text evidence="1">The sequence shown here is derived from an EMBL/GenBank/DDBJ whole genome shotgun (WGS) entry which is preliminary data.</text>
</comment>
<dbReference type="Proteomes" id="UP000324222">
    <property type="component" value="Unassembled WGS sequence"/>
</dbReference>
<protein>
    <submittedName>
        <fullName evidence="1">Uncharacterized protein</fullName>
    </submittedName>
</protein>
<proteinExistence type="predicted"/>
<name>A0A5B7JCX9_PORTR</name>